<dbReference type="Proteomes" id="UP001281614">
    <property type="component" value="Unassembled WGS sequence"/>
</dbReference>
<reference evidence="1" key="1">
    <citation type="submission" date="2023-02" db="EMBL/GenBank/DDBJ databases">
        <title>Colletotrichum kahawae CIFC_Que2 genome sequencing and assembly.</title>
        <authorList>
            <person name="Baroncelli R."/>
        </authorList>
    </citation>
    <scope>NUCLEOTIDE SEQUENCE</scope>
    <source>
        <strain evidence="1">CIFC_Que2</strain>
    </source>
</reference>
<comment type="caution">
    <text evidence="1">The sequence shown here is derived from an EMBL/GenBank/DDBJ whole genome shotgun (WGS) entry which is preliminary data.</text>
</comment>
<accession>A0AAD9YHT3</accession>
<keyword evidence="2" id="KW-1185">Reference proteome</keyword>
<proteinExistence type="predicted"/>
<dbReference type="AlphaFoldDB" id="A0AAD9YHT3"/>
<organism evidence="1 2">
    <name type="scientific">Colletotrichum kahawae</name>
    <name type="common">Coffee berry disease fungus</name>
    <dbReference type="NCBI Taxonomy" id="34407"/>
    <lineage>
        <taxon>Eukaryota</taxon>
        <taxon>Fungi</taxon>
        <taxon>Dikarya</taxon>
        <taxon>Ascomycota</taxon>
        <taxon>Pezizomycotina</taxon>
        <taxon>Sordariomycetes</taxon>
        <taxon>Hypocreomycetidae</taxon>
        <taxon>Glomerellales</taxon>
        <taxon>Glomerellaceae</taxon>
        <taxon>Colletotrichum</taxon>
        <taxon>Colletotrichum gloeosporioides species complex</taxon>
    </lineage>
</organism>
<gene>
    <name evidence="1" type="ORF">CKAH01_16349</name>
</gene>
<evidence type="ECO:0000313" key="2">
    <source>
        <dbReference type="Proteomes" id="UP001281614"/>
    </source>
</evidence>
<name>A0AAD9YHT3_COLKA</name>
<sequence>MLMLLSCFLRKGLTSLLQPITDGCRFMQLQLRGILMLLSCF</sequence>
<protein>
    <submittedName>
        <fullName evidence="1">Uncharacterized protein</fullName>
    </submittedName>
</protein>
<evidence type="ECO:0000313" key="1">
    <source>
        <dbReference type="EMBL" id="KAK2761423.1"/>
    </source>
</evidence>
<dbReference type="EMBL" id="VYYT01000162">
    <property type="protein sequence ID" value="KAK2761423.1"/>
    <property type="molecule type" value="Genomic_DNA"/>
</dbReference>